<proteinExistence type="predicted"/>
<evidence type="ECO:0000313" key="2">
    <source>
        <dbReference type="Proteomes" id="UP000095287"/>
    </source>
</evidence>
<reference evidence="3" key="1">
    <citation type="submission" date="2016-11" db="UniProtKB">
        <authorList>
            <consortium name="WormBaseParasite"/>
        </authorList>
    </citation>
    <scope>IDENTIFICATION</scope>
</reference>
<keyword evidence="2" id="KW-1185">Reference proteome</keyword>
<dbReference type="WBParaSite" id="L893_g28391.t1">
    <property type="protein sequence ID" value="L893_g28391.t1"/>
    <property type="gene ID" value="L893_g28391"/>
</dbReference>
<protein>
    <submittedName>
        <fullName evidence="3">Neur_chan_memb domain-containing protein</fullName>
    </submittedName>
</protein>
<evidence type="ECO:0000313" key="3">
    <source>
        <dbReference type="WBParaSite" id="L893_g28391.t1"/>
    </source>
</evidence>
<accession>A0A1I7ZQ10</accession>
<keyword evidence="1" id="KW-1133">Transmembrane helix</keyword>
<keyword evidence="1" id="KW-0812">Transmembrane</keyword>
<feature type="transmembrane region" description="Helical" evidence="1">
    <location>
        <begin position="52"/>
        <end position="73"/>
    </location>
</feature>
<dbReference type="AlphaFoldDB" id="A0A1I7ZQ10"/>
<evidence type="ECO:0000256" key="1">
    <source>
        <dbReference type="SAM" id="Phobius"/>
    </source>
</evidence>
<name>A0A1I7ZQ10_9BILA</name>
<sequence length="179" mass="19979">MASMCNCSVFPQSTNRNNSQCLRDVRTLIRTANAQLWQEAKYSREYLTGADLYTAVILFLFASIIILLMVRAIKPSETLDDQMQVLSVVTGQMWNVLYLAVDKMSVSSTPAVALAPKKAYQRAASYHQFVPQIVVTSETHQISVEESSPLSAPFSSFDELSQHSLQSKKNGDDECKSLF</sequence>
<keyword evidence="1" id="KW-0472">Membrane</keyword>
<organism evidence="2 3">
    <name type="scientific">Steinernema glaseri</name>
    <dbReference type="NCBI Taxonomy" id="37863"/>
    <lineage>
        <taxon>Eukaryota</taxon>
        <taxon>Metazoa</taxon>
        <taxon>Ecdysozoa</taxon>
        <taxon>Nematoda</taxon>
        <taxon>Chromadorea</taxon>
        <taxon>Rhabditida</taxon>
        <taxon>Tylenchina</taxon>
        <taxon>Panagrolaimomorpha</taxon>
        <taxon>Strongyloidoidea</taxon>
        <taxon>Steinernematidae</taxon>
        <taxon>Steinernema</taxon>
    </lineage>
</organism>
<dbReference type="Proteomes" id="UP000095287">
    <property type="component" value="Unplaced"/>
</dbReference>